<evidence type="ECO:0000256" key="1">
    <source>
        <dbReference type="ARBA" id="ARBA00001946"/>
    </source>
</evidence>
<dbReference type="GO" id="GO:0004615">
    <property type="term" value="F:phosphomannomutase activity"/>
    <property type="evidence" value="ECO:0007669"/>
    <property type="project" value="TreeGrafter"/>
</dbReference>
<comment type="similarity">
    <text evidence="2">Belongs to the phosphohexose mutase family.</text>
</comment>
<accession>A0A0L9Y442</accession>
<evidence type="ECO:0000259" key="7">
    <source>
        <dbReference type="Pfam" id="PF02878"/>
    </source>
</evidence>
<dbReference type="CDD" id="cd03089">
    <property type="entry name" value="PMM_PGM"/>
    <property type="match status" value="1"/>
</dbReference>
<dbReference type="InterPro" id="IPR016055">
    <property type="entry name" value="A-D-PHexomutase_a/b/a-I/II/III"/>
</dbReference>
<dbReference type="PANTHER" id="PTHR42946:SF1">
    <property type="entry name" value="PHOSPHOGLUCOMUTASE (ALPHA-D-GLUCOSE-1,6-BISPHOSPHATE-DEPENDENT)"/>
    <property type="match status" value="1"/>
</dbReference>
<dbReference type="GO" id="GO:0005975">
    <property type="term" value="P:carbohydrate metabolic process"/>
    <property type="evidence" value="ECO:0007669"/>
    <property type="project" value="InterPro"/>
</dbReference>
<keyword evidence="3" id="KW-0597">Phosphoprotein</keyword>
<dbReference type="InterPro" id="IPR036900">
    <property type="entry name" value="A-D-PHexomutase_C_sf"/>
</dbReference>
<evidence type="ECO:0000256" key="3">
    <source>
        <dbReference type="ARBA" id="ARBA00022553"/>
    </source>
</evidence>
<comment type="caution">
    <text evidence="11">The sequence shown here is derived from an EMBL/GenBank/DDBJ whole genome shotgun (WGS) entry which is preliminary data.</text>
</comment>
<feature type="domain" description="Alpha-D-phosphohexomutase alpha/beta/alpha" evidence="9">
    <location>
        <begin position="290"/>
        <end position="390"/>
    </location>
</feature>
<sequence>MNNNCLHDLQNGSDIRGIVLTNEDQVINLTNKEIKIITIAFHEWLKNKNKLNNLKISVGIDSRITGNEFKHTIINTLVACKVTVYDCKLSTTPSIYMTTIMDDYKCDGAIMITASHLPYYYNGIKLFTKNGCLDKEEIQEVLNIASKYEDNKEYIFVSEMEARRMTVFKPLIDDYSKLLVEKIRKEINSLENYEKPLTGIKIILDAGNGSGGFFKEKVLEELGADTTGSQFIEPDGTFPNHIPNPEADISMNLISNAVIDNNADLGIIFDTDVDRVALVGREGRFINRSSLIALVSAMVLKEHKGSTIVTDSVTSDGVGKFIKKLGGKHYKVKKGYKNIITQAMNINNKNEECYAAIETSGHVALKENYFLDDAAYFASKILITMAKLKKEGKCIEDLIIDLELPNEEREIRLAINEKDFNDYANKILYDLVKLISNDENMKIDEDNCDGIKVIFNEKFGEGWFTIRLSLHEPKIVINIESNKTSECEKILEFIKNFINNYNVSYLN</sequence>
<evidence type="ECO:0000313" key="12">
    <source>
        <dbReference type="Proteomes" id="UP000473681"/>
    </source>
</evidence>
<dbReference type="AlphaFoldDB" id="A0A0L9Y442"/>
<evidence type="ECO:0000313" key="13">
    <source>
        <dbReference type="Proteomes" id="UP000476820"/>
    </source>
</evidence>
<dbReference type="InterPro" id="IPR005844">
    <property type="entry name" value="A-D-PHexomutase_a/b/a-I"/>
</dbReference>
<dbReference type="PRINTS" id="PR00509">
    <property type="entry name" value="PGMPMM"/>
</dbReference>
<dbReference type="Pfam" id="PF02879">
    <property type="entry name" value="PGM_PMM_II"/>
    <property type="match status" value="1"/>
</dbReference>
<dbReference type="SUPFAM" id="SSF55957">
    <property type="entry name" value="Phosphoglucomutase, C-terminal domain"/>
    <property type="match status" value="1"/>
</dbReference>
<comment type="cofactor">
    <cofactor evidence="1">
        <name>Mg(2+)</name>
        <dbReference type="ChEBI" id="CHEBI:18420"/>
    </cofactor>
</comment>
<protein>
    <submittedName>
        <fullName evidence="11">Phosphomannomutase/phosphoglucomutase</fullName>
    </submittedName>
</protein>
<dbReference type="FunFam" id="3.40.120.10:FF:000010">
    <property type="entry name" value="phosphomannomutase/phosphoglucomutase isoform X1"/>
    <property type="match status" value="1"/>
</dbReference>
<feature type="domain" description="Alpha-D-phosphohexomutase alpha/beta/alpha" evidence="7">
    <location>
        <begin position="11"/>
        <end position="149"/>
    </location>
</feature>
<evidence type="ECO:0000259" key="9">
    <source>
        <dbReference type="Pfam" id="PF02880"/>
    </source>
</evidence>
<name>A0A0L9Y442_CLOBO</name>
<dbReference type="RefSeq" id="WP_012451767.1">
    <property type="nucleotide sequence ID" value="NZ_CP010520.1"/>
</dbReference>
<evidence type="ECO:0000259" key="8">
    <source>
        <dbReference type="Pfam" id="PF02879"/>
    </source>
</evidence>
<evidence type="ECO:0000256" key="5">
    <source>
        <dbReference type="ARBA" id="ARBA00022842"/>
    </source>
</evidence>
<gene>
    <name evidence="10" type="ORF">FC774_04980</name>
    <name evidence="11" type="ORF">FDB51_13225</name>
</gene>
<dbReference type="Gene3D" id="3.40.120.10">
    <property type="entry name" value="Alpha-D-Glucose-1,6-Bisphosphate, subunit A, domain 3"/>
    <property type="match status" value="3"/>
</dbReference>
<organism evidence="11 12">
    <name type="scientific">Clostridium botulinum</name>
    <dbReference type="NCBI Taxonomy" id="1491"/>
    <lineage>
        <taxon>Bacteria</taxon>
        <taxon>Bacillati</taxon>
        <taxon>Bacillota</taxon>
        <taxon>Clostridia</taxon>
        <taxon>Eubacteriales</taxon>
        <taxon>Clostridiaceae</taxon>
        <taxon>Clostridium</taxon>
    </lineage>
</organism>
<feature type="domain" description="Alpha-D-phosphohexomutase alpha/beta/alpha" evidence="8">
    <location>
        <begin position="181"/>
        <end position="281"/>
    </location>
</feature>
<dbReference type="InterPro" id="IPR050060">
    <property type="entry name" value="Phosphoglucosamine_mutase"/>
</dbReference>
<dbReference type="InterPro" id="IPR005845">
    <property type="entry name" value="A-D-PHexomutase_a/b/a-II"/>
</dbReference>
<dbReference type="GO" id="GO:0046872">
    <property type="term" value="F:metal ion binding"/>
    <property type="evidence" value="ECO:0007669"/>
    <property type="project" value="UniProtKB-KW"/>
</dbReference>
<evidence type="ECO:0000256" key="2">
    <source>
        <dbReference type="ARBA" id="ARBA00010231"/>
    </source>
</evidence>
<keyword evidence="6" id="KW-0413">Isomerase</keyword>
<dbReference type="Gene3D" id="3.30.310.50">
    <property type="entry name" value="Alpha-D-phosphohexomutase, C-terminal domain"/>
    <property type="match status" value="1"/>
</dbReference>
<dbReference type="InterPro" id="IPR005846">
    <property type="entry name" value="A-D-PHexomutase_a/b/a-III"/>
</dbReference>
<dbReference type="EMBL" id="SWOV01000008">
    <property type="protein sequence ID" value="NFF87231.1"/>
    <property type="molecule type" value="Genomic_DNA"/>
</dbReference>
<evidence type="ECO:0000256" key="4">
    <source>
        <dbReference type="ARBA" id="ARBA00022723"/>
    </source>
</evidence>
<evidence type="ECO:0000256" key="6">
    <source>
        <dbReference type="ARBA" id="ARBA00023235"/>
    </source>
</evidence>
<dbReference type="Pfam" id="PF02880">
    <property type="entry name" value="PGM_PMM_III"/>
    <property type="match status" value="1"/>
</dbReference>
<dbReference type="SUPFAM" id="SSF53738">
    <property type="entry name" value="Phosphoglucomutase, first 3 domains"/>
    <property type="match status" value="3"/>
</dbReference>
<dbReference type="EMBL" id="SWVK01000019">
    <property type="protein sequence ID" value="NFN36071.1"/>
    <property type="molecule type" value="Genomic_DNA"/>
</dbReference>
<keyword evidence="5" id="KW-0460">Magnesium</keyword>
<dbReference type="Proteomes" id="UP000476820">
    <property type="component" value="Unassembled WGS sequence"/>
</dbReference>
<dbReference type="OrthoDB" id="9806956at2"/>
<dbReference type="PANTHER" id="PTHR42946">
    <property type="entry name" value="PHOSPHOHEXOSE MUTASE"/>
    <property type="match status" value="1"/>
</dbReference>
<evidence type="ECO:0000313" key="10">
    <source>
        <dbReference type="EMBL" id="NFF87231.1"/>
    </source>
</evidence>
<evidence type="ECO:0000313" key="11">
    <source>
        <dbReference type="EMBL" id="NFN36071.1"/>
    </source>
</evidence>
<dbReference type="Pfam" id="PF02878">
    <property type="entry name" value="PGM_PMM_I"/>
    <property type="match status" value="1"/>
</dbReference>
<dbReference type="InterPro" id="IPR005841">
    <property type="entry name" value="Alpha-D-phosphohexomutase_SF"/>
</dbReference>
<dbReference type="Proteomes" id="UP000473681">
    <property type="component" value="Unassembled WGS sequence"/>
</dbReference>
<keyword evidence="4" id="KW-0479">Metal-binding</keyword>
<reference evidence="12 13" key="1">
    <citation type="submission" date="2019-04" db="EMBL/GenBank/DDBJ databases">
        <title>Genome sequencing of Clostridium botulinum Groups I-IV and Clostridium butyricum.</title>
        <authorList>
            <person name="Brunt J."/>
            <person name="Van Vliet A.H.M."/>
            <person name="Stringer S.C."/>
            <person name="Carter A.T."/>
            <person name="Peck M.W."/>
        </authorList>
    </citation>
    <scope>NUCLEOTIDE SEQUENCE [LARGE SCALE GENOMIC DNA]</scope>
    <source>
        <strain evidence="10 13">1605</strain>
        <strain evidence="11 12">CB-K-33E</strain>
    </source>
</reference>
<proteinExistence type="inferred from homology"/>